<evidence type="ECO:0000313" key="7">
    <source>
        <dbReference type="Proteomes" id="UP000236291"/>
    </source>
</evidence>
<keyword evidence="3 6" id="KW-0223">Dioxygenase</keyword>
<dbReference type="InterPro" id="IPR004294">
    <property type="entry name" value="Carotenoid_Oase"/>
</dbReference>
<evidence type="ECO:0000256" key="5">
    <source>
        <dbReference type="PIRSR" id="PIRSR604294-1"/>
    </source>
</evidence>
<name>A0A2K3PKE6_TRIPR</name>
<keyword evidence="2 5" id="KW-0479">Metal-binding</keyword>
<evidence type="ECO:0000256" key="3">
    <source>
        <dbReference type="ARBA" id="ARBA00022964"/>
    </source>
</evidence>
<feature type="binding site" evidence="5">
    <location>
        <position position="310"/>
    </location>
    <ligand>
        <name>Fe cation</name>
        <dbReference type="ChEBI" id="CHEBI:24875"/>
        <note>catalytic</note>
    </ligand>
</feature>
<reference evidence="6 7" key="1">
    <citation type="journal article" date="2014" name="Am. J. Bot.">
        <title>Genome assembly and annotation for red clover (Trifolium pratense; Fabaceae).</title>
        <authorList>
            <person name="Istvanek J."/>
            <person name="Jaros M."/>
            <person name="Krenek A."/>
            <person name="Repkova J."/>
        </authorList>
    </citation>
    <scope>NUCLEOTIDE SEQUENCE [LARGE SCALE GENOMIC DNA]</scope>
    <source>
        <strain evidence="7">cv. Tatra</strain>
        <tissue evidence="6">Young leaves</tissue>
    </source>
</reference>
<dbReference type="EMBL" id="ASHM01007945">
    <property type="protein sequence ID" value="PNY15759.1"/>
    <property type="molecule type" value="Genomic_DNA"/>
</dbReference>
<comment type="similarity">
    <text evidence="1">Belongs to the carotenoid oxygenase family.</text>
</comment>
<evidence type="ECO:0000313" key="6">
    <source>
        <dbReference type="EMBL" id="PNY15759.1"/>
    </source>
</evidence>
<evidence type="ECO:0000256" key="1">
    <source>
        <dbReference type="ARBA" id="ARBA00006787"/>
    </source>
</evidence>
<organism evidence="6 7">
    <name type="scientific">Trifolium pratense</name>
    <name type="common">Red clover</name>
    <dbReference type="NCBI Taxonomy" id="57577"/>
    <lineage>
        <taxon>Eukaryota</taxon>
        <taxon>Viridiplantae</taxon>
        <taxon>Streptophyta</taxon>
        <taxon>Embryophyta</taxon>
        <taxon>Tracheophyta</taxon>
        <taxon>Spermatophyta</taxon>
        <taxon>Magnoliopsida</taxon>
        <taxon>eudicotyledons</taxon>
        <taxon>Gunneridae</taxon>
        <taxon>Pentapetalae</taxon>
        <taxon>rosids</taxon>
        <taxon>fabids</taxon>
        <taxon>Fabales</taxon>
        <taxon>Fabaceae</taxon>
        <taxon>Papilionoideae</taxon>
        <taxon>50 kb inversion clade</taxon>
        <taxon>NPAAA clade</taxon>
        <taxon>Hologalegina</taxon>
        <taxon>IRL clade</taxon>
        <taxon>Trifolieae</taxon>
        <taxon>Trifolium</taxon>
    </lineage>
</organism>
<protein>
    <submittedName>
        <fullName evidence="6">Carotenoid 9,10(9',10')-cleavage dioxygenase 1-like protein</fullName>
    </submittedName>
</protein>
<comment type="caution">
    <text evidence="6">The sequence shown here is derived from an EMBL/GenBank/DDBJ whole genome shotgun (WGS) entry which is preliminary data.</text>
</comment>
<evidence type="ECO:0000256" key="2">
    <source>
        <dbReference type="ARBA" id="ARBA00022723"/>
    </source>
</evidence>
<evidence type="ECO:0000256" key="4">
    <source>
        <dbReference type="ARBA" id="ARBA00023004"/>
    </source>
</evidence>
<comment type="cofactor">
    <cofactor evidence="5">
        <name>Fe(2+)</name>
        <dbReference type="ChEBI" id="CHEBI:29033"/>
    </cofactor>
    <text evidence="5">Binds 1 Fe(2+) ion per subunit.</text>
</comment>
<accession>A0A2K3PKE6</accession>
<sequence>ELVTLGFSPTKPFAVVGIISADGNKLVHKVDIKLNRCSLCHEIGVTQRYNVIMDFPLTIDLIRLLRGGPLIKYDKEEYARIGIMPRYGNANSIKWFEVEPNCTFHIINSFEDGDQASCYPKVVVRGCRSLDSLVPERDPSSNEFDCLSRCYEWRLNMQTGEVKEKDLCGYKIVYMDFPMINENFVGIKHKYAYTQVVDHIASSTTQDVQKYGGLAKLYFEESSEELSMSMREKDEPIKMEYHMFEKNTFCSGSAFLARDEGVEEDDGWIIAFVHNEDTNTSQVHIIDTKNFSSETVAKIEMPCRVPYGFHGAFMPISFQDQ</sequence>
<reference evidence="6 7" key="2">
    <citation type="journal article" date="2017" name="Front. Plant Sci.">
        <title>Gene Classification and Mining of Molecular Markers Useful in Red Clover (Trifolium pratense) Breeding.</title>
        <authorList>
            <person name="Istvanek J."/>
            <person name="Dluhosova J."/>
            <person name="Dluhos P."/>
            <person name="Patkova L."/>
            <person name="Nedelnik J."/>
            <person name="Repkova J."/>
        </authorList>
    </citation>
    <scope>NUCLEOTIDE SEQUENCE [LARGE SCALE GENOMIC DNA]</scope>
    <source>
        <strain evidence="7">cv. Tatra</strain>
        <tissue evidence="6">Young leaves</tissue>
    </source>
</reference>
<proteinExistence type="inferred from homology"/>
<feature type="binding site" evidence="5">
    <location>
        <position position="41"/>
    </location>
    <ligand>
        <name>Fe cation</name>
        <dbReference type="ChEBI" id="CHEBI:24875"/>
        <note>catalytic</note>
    </ligand>
</feature>
<dbReference type="GO" id="GO:0046872">
    <property type="term" value="F:metal ion binding"/>
    <property type="evidence" value="ECO:0007669"/>
    <property type="project" value="UniProtKB-KW"/>
</dbReference>
<feature type="binding site" evidence="5">
    <location>
        <position position="105"/>
    </location>
    <ligand>
        <name>Fe cation</name>
        <dbReference type="ChEBI" id="CHEBI:24875"/>
        <note>catalytic</note>
    </ligand>
</feature>
<gene>
    <name evidence="6" type="ORF">L195_g012462</name>
</gene>
<dbReference type="Proteomes" id="UP000236291">
    <property type="component" value="Unassembled WGS sequence"/>
</dbReference>
<dbReference type="GO" id="GO:0016121">
    <property type="term" value="P:carotene catabolic process"/>
    <property type="evidence" value="ECO:0007669"/>
    <property type="project" value="TreeGrafter"/>
</dbReference>
<keyword evidence="3 6" id="KW-0560">Oxidoreductase</keyword>
<feature type="non-terminal residue" evidence="6">
    <location>
        <position position="1"/>
    </location>
</feature>
<dbReference type="STRING" id="57577.A0A2K3PKE6"/>
<keyword evidence="4 5" id="KW-0408">Iron</keyword>
<dbReference type="GO" id="GO:0010436">
    <property type="term" value="F:carotenoid dioxygenase activity"/>
    <property type="evidence" value="ECO:0007669"/>
    <property type="project" value="TreeGrafter"/>
</dbReference>
<dbReference type="PANTHER" id="PTHR10543:SF142">
    <property type="entry name" value="OS06G0162550 PROTEIN"/>
    <property type="match status" value="1"/>
</dbReference>
<dbReference type="Pfam" id="PF03055">
    <property type="entry name" value="RPE65"/>
    <property type="match status" value="1"/>
</dbReference>
<dbReference type="GO" id="GO:0009570">
    <property type="term" value="C:chloroplast stroma"/>
    <property type="evidence" value="ECO:0007669"/>
    <property type="project" value="TreeGrafter"/>
</dbReference>
<dbReference type="PANTHER" id="PTHR10543">
    <property type="entry name" value="BETA-CAROTENE DIOXYGENASE"/>
    <property type="match status" value="1"/>
</dbReference>
<dbReference type="AlphaFoldDB" id="A0A2K3PKE6"/>